<dbReference type="GO" id="GO:0016705">
    <property type="term" value="F:oxidoreductase activity, acting on paired donors, with incorporation or reduction of molecular oxygen"/>
    <property type="evidence" value="ECO:0007669"/>
    <property type="project" value="InterPro"/>
</dbReference>
<dbReference type="RefSeq" id="WP_011158221.1">
    <property type="nucleotide sequence ID" value="NZ_CP116810.1"/>
</dbReference>
<dbReference type="GO" id="GO:0006744">
    <property type="term" value="P:ubiquinone biosynthetic process"/>
    <property type="evidence" value="ECO:0007669"/>
    <property type="project" value="UniProtKB-UniPathway"/>
</dbReference>
<gene>
    <name evidence="9" type="ordered locus">RPA2671</name>
    <name evidence="10" type="ORF">TX73_013845</name>
</gene>
<evidence type="ECO:0000313" key="9">
    <source>
        <dbReference type="EMBL" id="CAE28112.1"/>
    </source>
</evidence>
<keyword evidence="6" id="KW-0560">Oxidoreductase</keyword>
<dbReference type="NCBIfam" id="TIGR01988">
    <property type="entry name" value="Ubi-OHases"/>
    <property type="match status" value="1"/>
</dbReference>
<dbReference type="InterPro" id="IPR002938">
    <property type="entry name" value="FAD-bd"/>
</dbReference>
<dbReference type="PANTHER" id="PTHR43876">
    <property type="entry name" value="UBIQUINONE BIOSYNTHESIS MONOOXYGENASE COQ6, MITOCHONDRIAL"/>
    <property type="match status" value="1"/>
</dbReference>
<dbReference type="InterPro" id="IPR010971">
    <property type="entry name" value="UbiH/COQ6"/>
</dbReference>
<dbReference type="HOGENOM" id="CLU_009665_8_1_5"/>
<dbReference type="EMBL" id="CP116810">
    <property type="protein sequence ID" value="WCL92837.1"/>
    <property type="molecule type" value="Genomic_DNA"/>
</dbReference>
<evidence type="ECO:0000256" key="7">
    <source>
        <dbReference type="ARBA" id="ARBA00023033"/>
    </source>
</evidence>
<reference evidence="10" key="3">
    <citation type="submission" date="2022-12" db="EMBL/GenBank/DDBJ databases">
        <title>Complete genome sequence of Rhodopseudomonas palustris CGA0092 and corrections to the R. palustris CGA009 genome sequence.</title>
        <authorList>
            <person name="Mazny B.R."/>
            <person name="Sheff O.F."/>
            <person name="LaSarre B."/>
            <person name="McKinlay A."/>
            <person name="McKinlay J.B."/>
        </authorList>
    </citation>
    <scope>NUCLEOTIDE SEQUENCE</scope>
    <source>
        <strain evidence="10">CGA009</strain>
    </source>
</reference>
<keyword evidence="11" id="KW-1185">Reference proteome</keyword>
<evidence type="ECO:0000256" key="1">
    <source>
        <dbReference type="ARBA" id="ARBA00001974"/>
    </source>
</evidence>
<dbReference type="PhylomeDB" id="Q6N6E6"/>
<dbReference type="Pfam" id="PF01494">
    <property type="entry name" value="FAD_binding_3"/>
    <property type="match status" value="1"/>
</dbReference>
<dbReference type="AlphaFoldDB" id="Q6N6E6"/>
<reference evidence="10" key="1">
    <citation type="submission" date="2003-07" db="EMBL/GenBank/DDBJ databases">
        <authorList>
            <consortium name="Rhodopseudomonas genome consortium"/>
            <person name="Larimer F."/>
            <person name="Harwood C."/>
        </authorList>
    </citation>
    <scope>NUCLEOTIDE SEQUENCE</scope>
    <source>
        <strain evidence="10">CGA009</strain>
    </source>
</reference>
<dbReference type="SUPFAM" id="SSF51905">
    <property type="entry name" value="FAD/NAD(P)-binding domain"/>
    <property type="match status" value="1"/>
</dbReference>
<dbReference type="STRING" id="258594.RPA2671"/>
<keyword evidence="4" id="KW-0285">Flavoprotein</keyword>
<evidence type="ECO:0000256" key="3">
    <source>
        <dbReference type="ARBA" id="ARBA00005349"/>
    </source>
</evidence>
<dbReference type="InterPro" id="IPR036188">
    <property type="entry name" value="FAD/NAD-bd_sf"/>
</dbReference>
<evidence type="ECO:0000256" key="4">
    <source>
        <dbReference type="ARBA" id="ARBA00022630"/>
    </source>
</evidence>
<evidence type="ECO:0000256" key="5">
    <source>
        <dbReference type="ARBA" id="ARBA00022827"/>
    </source>
</evidence>
<dbReference type="PRINTS" id="PR00420">
    <property type="entry name" value="RNGMNOXGNASE"/>
</dbReference>
<accession>Q6N6E6</accession>
<name>Q6N6E6_RHOPA</name>
<dbReference type="KEGG" id="rpa:TX73_013845"/>
<evidence type="ECO:0000256" key="2">
    <source>
        <dbReference type="ARBA" id="ARBA00004749"/>
    </source>
</evidence>
<dbReference type="NCBIfam" id="NF005691">
    <property type="entry name" value="PRK07494.1"/>
    <property type="match status" value="1"/>
</dbReference>
<keyword evidence="7" id="KW-0503">Monooxygenase</keyword>
<dbReference type="GO" id="GO:0071949">
    <property type="term" value="F:FAD binding"/>
    <property type="evidence" value="ECO:0007669"/>
    <property type="project" value="InterPro"/>
</dbReference>
<dbReference type="Gene3D" id="3.50.50.60">
    <property type="entry name" value="FAD/NAD(P)-binding domain"/>
    <property type="match status" value="2"/>
</dbReference>
<keyword evidence="5" id="KW-0274">FAD</keyword>
<comment type="pathway">
    <text evidence="2">Cofactor biosynthesis; ubiquinone biosynthesis.</text>
</comment>
<dbReference type="PANTHER" id="PTHR43876:SF7">
    <property type="entry name" value="UBIQUINONE BIOSYNTHESIS MONOOXYGENASE COQ6, MITOCHONDRIAL"/>
    <property type="match status" value="1"/>
</dbReference>
<protein>
    <submittedName>
        <fullName evidence="9">FAD-dependent monoxygenase</fullName>
    </submittedName>
    <submittedName>
        <fullName evidence="10">UbiH/UbiF family hydroxylase</fullName>
    </submittedName>
</protein>
<proteinExistence type="inferred from homology"/>
<dbReference type="GO" id="GO:0004497">
    <property type="term" value="F:monooxygenase activity"/>
    <property type="evidence" value="ECO:0007669"/>
    <property type="project" value="UniProtKB-KW"/>
</dbReference>
<dbReference type="eggNOG" id="COG0654">
    <property type="taxonomic scope" value="Bacteria"/>
</dbReference>
<feature type="domain" description="FAD-binding" evidence="8">
    <location>
        <begin position="11"/>
        <end position="317"/>
    </location>
</feature>
<evidence type="ECO:0000313" key="11">
    <source>
        <dbReference type="Proteomes" id="UP000001426"/>
    </source>
</evidence>
<dbReference type="EMBL" id="BX572601">
    <property type="protein sequence ID" value="CAE28112.1"/>
    <property type="molecule type" value="Genomic_DNA"/>
</dbReference>
<comment type="similarity">
    <text evidence="3">Belongs to the UbiH/COQ6 family.</text>
</comment>
<organism evidence="9">
    <name type="scientific">Rhodopseudomonas palustris (strain ATCC BAA-98 / CGA009)</name>
    <dbReference type="NCBI Taxonomy" id="258594"/>
    <lineage>
        <taxon>Bacteria</taxon>
        <taxon>Pseudomonadati</taxon>
        <taxon>Pseudomonadota</taxon>
        <taxon>Alphaproteobacteria</taxon>
        <taxon>Hyphomicrobiales</taxon>
        <taxon>Nitrobacteraceae</taxon>
        <taxon>Rhodopseudomonas</taxon>
    </lineage>
</organism>
<dbReference type="UniPathway" id="UPA00232"/>
<dbReference type="Proteomes" id="UP000001426">
    <property type="component" value="Chromosome"/>
</dbReference>
<evidence type="ECO:0000256" key="6">
    <source>
        <dbReference type="ARBA" id="ARBA00023002"/>
    </source>
</evidence>
<evidence type="ECO:0000259" key="8">
    <source>
        <dbReference type="Pfam" id="PF01494"/>
    </source>
</evidence>
<sequence length="398" mass="42818">MTQSLIEPNSYDAIVVGGGPAGLTAAIALAETGAVTALIARQVPYGDNRTTALLGDSIDILDRLDVWRRCSSKAAALRSMRLVDDTGRLIRAPEVKFASDEIGMDAFGYNIENRALLVGLEERAAELSNLQRFDDEAESVVPGDDEVIVRMRGGRTVSAKLVVGADGRQSQCREAAGIKVSSRALHQSALTFNVKTTRSHDNISTEFHTKEGPCVFVPLPGRRMSIVWVAAPKEAQRLMALSDDELSAAAEKQSQSIYGRMTVEPGRNLFPLAIEKPAAYAQRRIALVGEAAHVVPPIGAQGLNMGLRDAGDLAEIVRDAMANGTDIGSDAVMTRYGRSRGPDIASRTAAIDIANRTLLSDLLPAQMLRATGMHLISSVGPIRRFAMREGLSPFWRSI</sequence>
<evidence type="ECO:0000313" key="10">
    <source>
        <dbReference type="EMBL" id="WCL92837.1"/>
    </source>
</evidence>
<comment type="cofactor">
    <cofactor evidence="1">
        <name>FAD</name>
        <dbReference type="ChEBI" id="CHEBI:57692"/>
    </cofactor>
</comment>
<reference evidence="9 11" key="2">
    <citation type="journal article" date="2004" name="Nat. Biotechnol.">
        <title>Complete genome sequence of the metabolically versatile photosynthetic bacterium Rhodopseudomonas palustris.</title>
        <authorList>
            <person name="Larimer F.W."/>
            <person name="Chain P."/>
            <person name="Hauser L."/>
            <person name="Lamerdin J."/>
            <person name="Malfatti S."/>
            <person name="Do L."/>
            <person name="Land M.L."/>
            <person name="Pelletier D.A."/>
            <person name="Beatty J.T."/>
            <person name="Lang A.S."/>
            <person name="Tabita F.R."/>
            <person name="Gibson J.L."/>
            <person name="Hanson T.E."/>
            <person name="Bobst C."/>
            <person name="Torres J.L."/>
            <person name="Peres C."/>
            <person name="Harrison F.H."/>
            <person name="Gibson J."/>
            <person name="Harwood C.S."/>
        </authorList>
    </citation>
    <scope>NUCLEOTIDE SEQUENCE [LARGE SCALE GENOMIC DNA]</scope>
    <source>
        <strain evidence="11">ATCC BAA-98 / CGA009</strain>
        <strain evidence="9">CGA009</strain>
    </source>
</reference>
<dbReference type="GeneID" id="66893746"/>
<dbReference type="InterPro" id="IPR051205">
    <property type="entry name" value="UbiH/COQ6_monooxygenase"/>
</dbReference>